<proteinExistence type="predicted"/>
<sequence length="128" mass="14798">CLMSGCTTASVGKVTFKITVSFTNKRLSDTGANSDRKRSGRPKTTTELEDKFLRNSFKHISTVKRRLRPAGLTSSRKMACWAMKHRHWTTKDWKMNQNFESLVHHAESLYAGWLHSVWHQLSNMEEEV</sequence>
<reference evidence="1" key="1">
    <citation type="submission" date="2023-09" db="UniProtKB">
        <authorList>
            <consortium name="Ensembl"/>
        </authorList>
    </citation>
    <scope>IDENTIFICATION</scope>
</reference>
<evidence type="ECO:0008006" key="2">
    <source>
        <dbReference type="Google" id="ProtNLM"/>
    </source>
</evidence>
<accession>A0A3B4HC09</accession>
<organism evidence="1">
    <name type="scientific">Pundamilia nyererei</name>
    <dbReference type="NCBI Taxonomy" id="303518"/>
    <lineage>
        <taxon>Eukaryota</taxon>
        <taxon>Metazoa</taxon>
        <taxon>Chordata</taxon>
        <taxon>Craniata</taxon>
        <taxon>Vertebrata</taxon>
        <taxon>Euteleostomi</taxon>
        <taxon>Actinopterygii</taxon>
        <taxon>Neopterygii</taxon>
        <taxon>Teleostei</taxon>
        <taxon>Neoteleostei</taxon>
        <taxon>Acanthomorphata</taxon>
        <taxon>Ovalentaria</taxon>
        <taxon>Cichlomorphae</taxon>
        <taxon>Cichliformes</taxon>
        <taxon>Cichlidae</taxon>
        <taxon>African cichlids</taxon>
        <taxon>Pseudocrenilabrinae</taxon>
        <taxon>Haplochromini</taxon>
        <taxon>Pundamilia</taxon>
    </lineage>
</organism>
<protein>
    <recommendedName>
        <fullName evidence="2">Transposase Tc1-like domain-containing protein</fullName>
    </recommendedName>
</protein>
<dbReference type="GeneTree" id="ENSGT00940000176997"/>
<name>A0A3B4HC09_9CICH</name>
<dbReference type="STRING" id="303518.ENSPNYP00000031231"/>
<dbReference type="AlphaFoldDB" id="A0A3B4HC09"/>
<evidence type="ECO:0000313" key="1">
    <source>
        <dbReference type="Ensembl" id="ENSPNYP00000031231.1"/>
    </source>
</evidence>
<dbReference type="Ensembl" id="ENSPNYT00000031983.1">
    <property type="protein sequence ID" value="ENSPNYP00000031231.1"/>
    <property type="gene ID" value="ENSPNYG00000023547.1"/>
</dbReference>